<dbReference type="InterPro" id="IPR050559">
    <property type="entry name" value="P-Pant_transferase_sf"/>
</dbReference>
<protein>
    <submittedName>
        <fullName evidence="4">4'-phosphopantetheinyl transferase superfamily protein</fullName>
    </submittedName>
</protein>
<dbReference type="GO" id="GO:0019878">
    <property type="term" value="P:lysine biosynthetic process via aminoadipic acid"/>
    <property type="evidence" value="ECO:0007669"/>
    <property type="project" value="TreeGrafter"/>
</dbReference>
<comment type="similarity">
    <text evidence="1">Belongs to the P-Pant transferase superfamily. Gsp/Sfp/HetI/AcpT family.</text>
</comment>
<evidence type="ECO:0000313" key="5">
    <source>
        <dbReference type="Proteomes" id="UP000334019"/>
    </source>
</evidence>
<dbReference type="SUPFAM" id="SSF56214">
    <property type="entry name" value="4'-phosphopantetheinyl transferase"/>
    <property type="match status" value="1"/>
</dbReference>
<gene>
    <name evidence="4" type="ORF">GH723_06380</name>
</gene>
<organism evidence="4 5">
    <name type="scientific">Actinomarinicola tropica</name>
    <dbReference type="NCBI Taxonomy" id="2789776"/>
    <lineage>
        <taxon>Bacteria</taxon>
        <taxon>Bacillati</taxon>
        <taxon>Actinomycetota</taxon>
        <taxon>Acidimicrobiia</taxon>
        <taxon>Acidimicrobiales</taxon>
        <taxon>Iamiaceae</taxon>
        <taxon>Actinomarinicola</taxon>
    </lineage>
</organism>
<dbReference type="PANTHER" id="PTHR12215">
    <property type="entry name" value="PHOSPHOPANTETHEINE TRANSFERASE"/>
    <property type="match status" value="1"/>
</dbReference>
<evidence type="ECO:0000313" key="4">
    <source>
        <dbReference type="EMBL" id="QGG94764.1"/>
    </source>
</evidence>
<dbReference type="EMBL" id="CP045851">
    <property type="protein sequence ID" value="QGG94764.1"/>
    <property type="molecule type" value="Genomic_DNA"/>
</dbReference>
<evidence type="ECO:0000256" key="1">
    <source>
        <dbReference type="ARBA" id="ARBA00010990"/>
    </source>
</evidence>
<dbReference type="PANTHER" id="PTHR12215:SF10">
    <property type="entry name" value="L-AMINOADIPATE-SEMIALDEHYDE DEHYDROGENASE-PHOSPHOPANTETHEINYL TRANSFERASE"/>
    <property type="match status" value="1"/>
</dbReference>
<evidence type="ECO:0000259" key="3">
    <source>
        <dbReference type="Pfam" id="PF01648"/>
    </source>
</evidence>
<keyword evidence="2 4" id="KW-0808">Transferase</keyword>
<dbReference type="RefSeq" id="WP_153758872.1">
    <property type="nucleotide sequence ID" value="NZ_CP045851.1"/>
</dbReference>
<name>A0A5Q2RGK5_9ACTN</name>
<dbReference type="Pfam" id="PF01648">
    <property type="entry name" value="ACPS"/>
    <property type="match status" value="1"/>
</dbReference>
<dbReference type="GO" id="GO:0000287">
    <property type="term" value="F:magnesium ion binding"/>
    <property type="evidence" value="ECO:0007669"/>
    <property type="project" value="InterPro"/>
</dbReference>
<feature type="domain" description="4'-phosphopantetheinyl transferase" evidence="3">
    <location>
        <begin position="112"/>
        <end position="183"/>
    </location>
</feature>
<dbReference type="InterPro" id="IPR037143">
    <property type="entry name" value="4-PPantetheinyl_Trfase_dom_sf"/>
</dbReference>
<accession>A0A5Q2RGK5</accession>
<dbReference type="GO" id="GO:0005829">
    <property type="term" value="C:cytosol"/>
    <property type="evidence" value="ECO:0007669"/>
    <property type="project" value="TreeGrafter"/>
</dbReference>
<dbReference type="AlphaFoldDB" id="A0A5Q2RGK5"/>
<dbReference type="KEGG" id="atq:GH723_06380"/>
<dbReference type="Gene3D" id="3.90.470.20">
    <property type="entry name" value="4'-phosphopantetheinyl transferase domain"/>
    <property type="match status" value="1"/>
</dbReference>
<sequence>MTPRATPVAVDAPVRLWRISLTPHPGDDQHALLDDEDRARLPRMDRDVRARLLARRAVLRQVVATELAVVPASLALERIDGRLVVHTDDGRTARPSTSSSGDIGLVALADGPVGVDVEARAPVPEAADIARDLFHPDEVRWIGEGEGQLERFLAVWVRKEAVVKLSGEGLQRDLRTFRVAPGDAEERVSGEGLGRVATRGVAIEGTVAAVAWLT</sequence>
<proteinExistence type="inferred from homology"/>
<reference evidence="4 5" key="1">
    <citation type="submission" date="2019-11" db="EMBL/GenBank/DDBJ databases">
        <authorList>
            <person name="He Y."/>
        </authorList>
    </citation>
    <scope>NUCLEOTIDE SEQUENCE [LARGE SCALE GENOMIC DNA]</scope>
    <source>
        <strain evidence="4 5">SCSIO 58843</strain>
    </source>
</reference>
<keyword evidence="5" id="KW-1185">Reference proteome</keyword>
<dbReference type="Proteomes" id="UP000334019">
    <property type="component" value="Chromosome"/>
</dbReference>
<dbReference type="InterPro" id="IPR008278">
    <property type="entry name" value="4-PPantetheinyl_Trfase_dom"/>
</dbReference>
<dbReference type="GO" id="GO:0008897">
    <property type="term" value="F:holo-[acyl-carrier-protein] synthase activity"/>
    <property type="evidence" value="ECO:0007669"/>
    <property type="project" value="InterPro"/>
</dbReference>
<evidence type="ECO:0000256" key="2">
    <source>
        <dbReference type="ARBA" id="ARBA00022679"/>
    </source>
</evidence>